<keyword evidence="1" id="KW-1133">Transmembrane helix</keyword>
<keyword evidence="1" id="KW-0472">Membrane</keyword>
<name>A0A3G8JMU6_9ACTN</name>
<dbReference type="AlphaFoldDB" id="A0A3G8JMU6"/>
<proteinExistence type="predicted"/>
<accession>A0A3G8JMU6</accession>
<feature type="transmembrane region" description="Helical" evidence="1">
    <location>
        <begin position="31"/>
        <end position="54"/>
    </location>
</feature>
<dbReference type="RefSeq" id="WP_124708396.1">
    <property type="nucleotide sequence ID" value="NZ_CP033972.1"/>
</dbReference>
<organism evidence="2 3">
    <name type="scientific">Gordonia insulae</name>
    <dbReference type="NCBI Taxonomy" id="2420509"/>
    <lineage>
        <taxon>Bacteria</taxon>
        <taxon>Bacillati</taxon>
        <taxon>Actinomycetota</taxon>
        <taxon>Actinomycetes</taxon>
        <taxon>Mycobacteriales</taxon>
        <taxon>Gordoniaceae</taxon>
        <taxon>Gordonia</taxon>
    </lineage>
</organism>
<gene>
    <name evidence="2" type="ORF">D7316_02379</name>
</gene>
<dbReference type="OrthoDB" id="4556056at2"/>
<reference evidence="2 3" key="1">
    <citation type="submission" date="2018-11" db="EMBL/GenBank/DDBJ databases">
        <title>Gordonia insulae sp. nov., isolated from an island soil.</title>
        <authorList>
            <person name="Kim Y.S."/>
            <person name="Kim S.B."/>
        </authorList>
    </citation>
    <scope>NUCLEOTIDE SEQUENCE [LARGE SCALE GENOMIC DNA]</scope>
    <source>
        <strain evidence="2 3">MMS17-SY073</strain>
    </source>
</reference>
<protein>
    <submittedName>
        <fullName evidence="2">Uncharacterized protein</fullName>
    </submittedName>
</protein>
<keyword evidence="1" id="KW-0812">Transmembrane</keyword>
<dbReference type="KEGG" id="gom:D7316_02379"/>
<dbReference type="Proteomes" id="UP000271469">
    <property type="component" value="Chromosome"/>
</dbReference>
<evidence type="ECO:0000256" key="1">
    <source>
        <dbReference type="SAM" id="Phobius"/>
    </source>
</evidence>
<feature type="transmembrane region" description="Helical" evidence="1">
    <location>
        <begin position="66"/>
        <end position="89"/>
    </location>
</feature>
<dbReference type="EMBL" id="CP033972">
    <property type="protein sequence ID" value="AZG45779.1"/>
    <property type="molecule type" value="Genomic_DNA"/>
</dbReference>
<evidence type="ECO:0000313" key="3">
    <source>
        <dbReference type="Proteomes" id="UP000271469"/>
    </source>
</evidence>
<sequence>MTAAPDDRAERFTRELDSLKIPDPAAARSQLWIRAGVAAMAVGVALGVLAYLMSHNTSNPLVQRDALTIALTGVALAVVGSAVFLRYSLTNFLRFWLARQTFDLNEFGDRVVNGRSVTNDQSPRVKETIHDDHKNAAVARG</sequence>
<evidence type="ECO:0000313" key="2">
    <source>
        <dbReference type="EMBL" id="AZG45779.1"/>
    </source>
</evidence>
<keyword evidence="3" id="KW-1185">Reference proteome</keyword>